<dbReference type="Proteomes" id="UP000266895">
    <property type="component" value="Chromosome"/>
</dbReference>
<keyword evidence="1" id="KW-0378">Hydrolase</keyword>
<reference evidence="6 7" key="1">
    <citation type="submission" date="2018-12" db="EMBL/GenBank/DDBJ databases">
        <authorList>
            <consortium name="Pathogen Informatics"/>
        </authorList>
    </citation>
    <scope>NUCLEOTIDE SEQUENCE [LARGE SCALE GENOMIC DNA]</scope>
    <source>
        <strain evidence="6 7">NCTC11636</strain>
    </source>
</reference>
<keyword evidence="2" id="KW-0119">Carbohydrate metabolism</keyword>
<evidence type="ECO:0000259" key="5">
    <source>
        <dbReference type="PROSITE" id="PS50853"/>
    </source>
</evidence>
<dbReference type="PROSITE" id="PS50853">
    <property type="entry name" value="FN3"/>
    <property type="match status" value="1"/>
</dbReference>
<feature type="compositionally biased region" description="Polar residues" evidence="3">
    <location>
        <begin position="1711"/>
        <end position="1720"/>
    </location>
</feature>
<organism evidence="6 7">
    <name type="scientific">Actinomyces howellii</name>
    <dbReference type="NCBI Taxonomy" id="52771"/>
    <lineage>
        <taxon>Bacteria</taxon>
        <taxon>Bacillati</taxon>
        <taxon>Actinomycetota</taxon>
        <taxon>Actinomycetes</taxon>
        <taxon>Actinomycetales</taxon>
        <taxon>Actinomycetaceae</taxon>
        <taxon>Actinomyces</taxon>
    </lineage>
</organism>
<feature type="region of interest" description="Disordered" evidence="3">
    <location>
        <begin position="374"/>
        <end position="446"/>
    </location>
</feature>
<feature type="chain" id="PRO_5039560944" evidence="4">
    <location>
        <begin position="41"/>
        <end position="2012"/>
    </location>
</feature>
<evidence type="ECO:0000256" key="3">
    <source>
        <dbReference type="SAM" id="MobiDB-lite"/>
    </source>
</evidence>
<feature type="region of interest" description="Disordered" evidence="3">
    <location>
        <begin position="1816"/>
        <end position="1838"/>
    </location>
</feature>
<dbReference type="EMBL" id="LR134350">
    <property type="protein sequence ID" value="VEG29637.1"/>
    <property type="molecule type" value="Genomic_DNA"/>
</dbReference>
<gene>
    <name evidence="6" type="ORF">NCTC11636_02146</name>
</gene>
<name>A0A448HJ80_9ACTO</name>
<sequence length="2012" mass="202687">MSTVVGSRVVMRWSSLRTRRRLSSVVAALAVTALGVAAWAHDGSPQADVDLNDGGVWVTSTDQHLVARLNYPSRQVDGAIRTTTSTFDVTQSENDVLVPDTAVGAVSAVNPTTVSLSTATQLTTGATVAQGGDRVIAVDGAAGTVRATSVSAVGSLASAPPVVESMPDVVAVAGTDGSVHAVSAKAGRAVTVPVTASAWDEPEQVALPLTAGTDVAVTAVGERTVVLDRGAGVLYLPDGASRDLGETGLVLQQPGPDADAVLVASRTELISVPLDGSAPTTVPAVEEGTVPEGVAAQPVRLGDCVYSAWSGSGQFVRQCDGRTETVHDDALASSTTPVFRVNREAIVLNDITQGTVWLPDELLVLVEDWTDVTSQTDDTSEQEDDSAQTSESQTLPERTEENHAPEANDDTFGVRPGRSTILPVLANDSDPDGDVLTATPGDPGSAATVTTAQSGLALRLDVPEEATGTISLPYTADDGRGLSDSAVATVEVRDWTLNEAPVQTSTPTLTVSGNASASLSVLGSWQDPDGDTFYLVSAAGEGLDVRTTNEGTVTVRDLTGAPGAREVSVVVSDGRATATGTVTVDVQPSDTAVPVANADHVRVVAGTSAVVAPLDNDISPTGEALSLAAVQEAPTGTQVETNLQAGTFTFTAESAQTLYLTYDAAAGPRVAQGIVRIDVVEPSDPTVPPVTEDDTALLREGGAVTVAPLSNDFDPAGGILVLQSASAPAESGLSVTVVDHSLLQVSAAATIGQSVDVEYTVSNGTSTATGQVTVAPVTSEQVQVPVATQDTAVVRAGDVVSVPVLDNDTSPSGLALSVSDELGLAGDDLGTAWVSEDLVRFKAGDTPGRTSLSYTVTDTAGQTTSTRVDIEVRVRDDAANVAPSPQGLEAGTVAGSSTRITVPLDGIDPDGDSVSLVGLDQAPTMGSVRTGTTWLEYTPSAGAMGTDTFTYLVEDRFGAQSTATVRVGVAPASATNNAPQAVDDVVTAKPGRTVAADVVSNDLDADGDSLTLEGTPTSEDEALTLSVRGGQVVAELPQAEGVYTVRYTVTDSRGGTDLGTLTIQVLQDAPLISPVAVDDHVTVEQVDAAGVVTAPVLDNDKDADGSPWDLTLSTDDPGATVVDQSLRVTVGTERRFVLYTVTDQDGQTGHAVLVVPALSDLKPWLNSSAVPVRVPADTTTEVDLSSYVLTRAGTSPVVTAAEGLRTGAGLDSAEPAGDGGSLKITPTGGFTGQTTVSLTVADGTGDDALSSHLTLPIVVESTTNTPPVLTPTEIIVAPGEGEVTADLAQMTRDADEDPLTFSAGGAPEGFEVSLSGSTLSVSAAPGAAVGTTGSVDVTVDDATNDPVTVSVPLRVSDSTRPLMTTVPTTLESDGSPVSVDVAGLVTNPFPGQAVTLADAPRVTSGTGEVSASGTVLTISPGAGFSGRLVVSYTALDATGSMARAASGTVTVTVASPPDAPVGVTAQPAGSSSMQVSWTPGSDNGSSITGYTLTETSGAGTWSCTGSPCLASGLSMGGTYSFSVVATNAVGSSSPSAASAPVRLTLTPTAPSSLTAVDGGEGAVDLSWQPSSAPDASVTYDVAIMQGGSVVASQTTTGTSVRLAVRPGTYTAQVCAYVDAAGQKNCASVSVRSVDQPTAPGAPNVEYRAGAGLLVSWGAAGANGGSLSYSVTVSGAVTTTVPAGGATSVTVPTPSLGSGRHAVTVTVTATTEVGSASSPPTSAEFRVTSAPPRPSVPVAAATGTSGQITVTTPATPVAGNGWDDDDIDIEYRVVDSAGNEAAGWGESTTFSGLRDGTSYTVQARAVGEDDSAAVSEVVSSNAVTPQGPPSAPSVSCTPAGTGVSCSWTAGTGGGRATSHEGATSSDGANTEAVAASGTKTFEPGAGGSATWCVRSTNDLGHSSAWSCDSATASVGQGTFRINTTAPEAVCTAQDLRETGFPANSCWRIVIDVTGFAPNSTVTCSYQYRDRLEAPDAPLKDYSESFSVDSSGGARKVFPHRASSPNQTIACVQR</sequence>
<dbReference type="SMART" id="SM00060">
    <property type="entry name" value="FN3"/>
    <property type="match status" value="4"/>
</dbReference>
<dbReference type="GO" id="GO:0000272">
    <property type="term" value="P:polysaccharide catabolic process"/>
    <property type="evidence" value="ECO:0007669"/>
    <property type="project" value="UniProtKB-KW"/>
</dbReference>
<dbReference type="InterPro" id="IPR013783">
    <property type="entry name" value="Ig-like_fold"/>
</dbReference>
<accession>A0A448HJ80</accession>
<dbReference type="InterPro" id="IPR003961">
    <property type="entry name" value="FN3_dom"/>
</dbReference>
<evidence type="ECO:0000256" key="4">
    <source>
        <dbReference type="SAM" id="SignalP"/>
    </source>
</evidence>
<proteinExistence type="predicted"/>
<dbReference type="KEGG" id="ahw:NCTC11636_02146"/>
<dbReference type="Gene3D" id="2.60.40.2810">
    <property type="match status" value="1"/>
</dbReference>
<dbReference type="CDD" id="cd00063">
    <property type="entry name" value="FN3"/>
    <property type="match status" value="1"/>
</dbReference>
<keyword evidence="7" id="KW-1185">Reference proteome</keyword>
<evidence type="ECO:0000256" key="1">
    <source>
        <dbReference type="ARBA" id="ARBA00023295"/>
    </source>
</evidence>
<dbReference type="PANTHER" id="PTHR46957">
    <property type="entry name" value="CYTOKINE RECEPTOR"/>
    <property type="match status" value="1"/>
</dbReference>
<keyword evidence="1" id="KW-0326">Glycosidase</keyword>
<dbReference type="Pfam" id="PF17963">
    <property type="entry name" value="Big_9"/>
    <property type="match status" value="7"/>
</dbReference>
<dbReference type="SUPFAM" id="SSF49265">
    <property type="entry name" value="Fibronectin type III"/>
    <property type="match status" value="2"/>
</dbReference>
<dbReference type="NCBIfam" id="NF012211">
    <property type="entry name" value="tand_rpt_95"/>
    <property type="match status" value="1"/>
</dbReference>
<dbReference type="GO" id="GO:0016798">
    <property type="term" value="F:hydrolase activity, acting on glycosyl bonds"/>
    <property type="evidence" value="ECO:0007669"/>
    <property type="project" value="UniProtKB-KW"/>
</dbReference>
<keyword evidence="2" id="KW-0624">Polysaccharide degradation</keyword>
<dbReference type="RefSeq" id="WP_232009728.1">
    <property type="nucleotide sequence ID" value="NZ_LR134350.1"/>
</dbReference>
<dbReference type="PANTHER" id="PTHR46957:SF3">
    <property type="entry name" value="CYTOKINE RECEPTOR"/>
    <property type="match status" value="1"/>
</dbReference>
<feature type="signal peptide" evidence="4">
    <location>
        <begin position="1"/>
        <end position="40"/>
    </location>
</feature>
<dbReference type="GO" id="GO:0016020">
    <property type="term" value="C:membrane"/>
    <property type="evidence" value="ECO:0007669"/>
    <property type="project" value="UniProtKB-SubCell"/>
</dbReference>
<feature type="compositionally biased region" description="Basic and acidic residues" evidence="3">
    <location>
        <begin position="397"/>
        <end position="406"/>
    </location>
</feature>
<feature type="region of interest" description="Disordered" evidence="3">
    <location>
        <begin position="1850"/>
        <end position="1870"/>
    </location>
</feature>
<dbReference type="Gene3D" id="2.60.40.10">
    <property type="entry name" value="Immunoglobulins"/>
    <property type="match status" value="3"/>
</dbReference>
<dbReference type="InterPro" id="IPR050713">
    <property type="entry name" value="RTP_Phos/Ushers"/>
</dbReference>
<dbReference type="Pfam" id="PF00041">
    <property type="entry name" value="fn3"/>
    <property type="match status" value="1"/>
</dbReference>
<evidence type="ECO:0000313" key="7">
    <source>
        <dbReference type="Proteomes" id="UP000266895"/>
    </source>
</evidence>
<feature type="domain" description="Fibronectin type-III" evidence="5">
    <location>
        <begin position="1459"/>
        <end position="1547"/>
    </location>
</feature>
<evidence type="ECO:0000256" key="2">
    <source>
        <dbReference type="ARBA" id="ARBA00023326"/>
    </source>
</evidence>
<dbReference type="InterPro" id="IPR036116">
    <property type="entry name" value="FN3_sf"/>
</dbReference>
<keyword evidence="4" id="KW-0732">Signal</keyword>
<feature type="compositionally biased region" description="Polar residues" evidence="3">
    <location>
        <begin position="387"/>
        <end position="396"/>
    </location>
</feature>
<feature type="region of interest" description="Disordered" evidence="3">
    <location>
        <begin position="1209"/>
        <end position="1228"/>
    </location>
</feature>
<protein>
    <submittedName>
        <fullName evidence="6">Fibronectin type III domain</fullName>
    </submittedName>
</protein>
<feature type="region of interest" description="Disordered" evidence="3">
    <location>
        <begin position="1711"/>
        <end position="1733"/>
    </location>
</feature>
<evidence type="ECO:0000313" key="6">
    <source>
        <dbReference type="EMBL" id="VEG29637.1"/>
    </source>
</evidence>